<dbReference type="EMBL" id="JAVRRF010000002">
    <property type="protein sequence ID" value="KAK5067771.1"/>
    <property type="molecule type" value="Genomic_DNA"/>
</dbReference>
<gene>
    <name evidence="3" type="ORF">LTR69_001760</name>
</gene>
<feature type="region of interest" description="Disordered" evidence="1">
    <location>
        <begin position="193"/>
        <end position="219"/>
    </location>
</feature>
<dbReference type="SUPFAM" id="SSF56784">
    <property type="entry name" value="HAD-like"/>
    <property type="match status" value="1"/>
</dbReference>
<keyword evidence="4" id="KW-1185">Reference proteome</keyword>
<dbReference type="InterPro" id="IPR036412">
    <property type="entry name" value="HAD-like_sf"/>
</dbReference>
<dbReference type="InterPro" id="IPR052935">
    <property type="entry name" value="Mg2+_PAP"/>
</dbReference>
<dbReference type="Proteomes" id="UP001345691">
    <property type="component" value="Unassembled WGS sequence"/>
</dbReference>
<evidence type="ECO:0000313" key="4">
    <source>
        <dbReference type="Proteomes" id="UP001345691"/>
    </source>
</evidence>
<dbReference type="PIRSF" id="PIRSF037464">
    <property type="entry name" value="UCP037464_APP1"/>
    <property type="match status" value="1"/>
</dbReference>
<evidence type="ECO:0000259" key="2">
    <source>
        <dbReference type="Pfam" id="PF09949"/>
    </source>
</evidence>
<comment type="caution">
    <text evidence="3">The sequence shown here is derived from an EMBL/GenBank/DDBJ whole genome shotgun (WGS) entry which is preliminary data.</text>
</comment>
<feature type="region of interest" description="Disordered" evidence="1">
    <location>
        <begin position="639"/>
        <end position="679"/>
    </location>
</feature>
<dbReference type="InterPro" id="IPR019236">
    <property type="entry name" value="APP1_cat"/>
</dbReference>
<organism evidence="3 4">
    <name type="scientific">Exophiala sideris</name>
    <dbReference type="NCBI Taxonomy" id="1016849"/>
    <lineage>
        <taxon>Eukaryota</taxon>
        <taxon>Fungi</taxon>
        <taxon>Dikarya</taxon>
        <taxon>Ascomycota</taxon>
        <taxon>Pezizomycotina</taxon>
        <taxon>Eurotiomycetes</taxon>
        <taxon>Chaetothyriomycetidae</taxon>
        <taxon>Chaetothyriales</taxon>
        <taxon>Herpotrichiellaceae</taxon>
        <taxon>Exophiala</taxon>
    </lineage>
</organism>
<evidence type="ECO:0000313" key="3">
    <source>
        <dbReference type="EMBL" id="KAK5067771.1"/>
    </source>
</evidence>
<feature type="compositionally biased region" description="Gly residues" evidence="1">
    <location>
        <begin position="895"/>
        <end position="910"/>
    </location>
</feature>
<dbReference type="InterPro" id="IPR017210">
    <property type="entry name" value="APP1"/>
</dbReference>
<reference evidence="3 4" key="1">
    <citation type="submission" date="2023-08" db="EMBL/GenBank/DDBJ databases">
        <title>Black Yeasts Isolated from many extreme environments.</title>
        <authorList>
            <person name="Coleine C."/>
            <person name="Stajich J.E."/>
            <person name="Selbmann L."/>
        </authorList>
    </citation>
    <scope>NUCLEOTIDE SEQUENCE [LARGE SCALE GENOMIC DNA]</scope>
    <source>
        <strain evidence="3 4">CCFEE 6328</strain>
    </source>
</reference>
<sequence>MTSTSLITLAPPLRGVTRSRNTFSLFRYLFPNTHRRARESLLGFRHEYIPRITAKAQSQIYQAIVRRQQRKREKKDAGRGLVPFLQRRKSRIIRILYGKHHAGARVSTGINTTDQMTSYGQAGAKVPGSRREKVRGYLRAANELRQIYQDTLSQKMQDSENDGSMPGDYLGSVVRSGNEELVLFPSYARKHSQRKTTTADVGRYPPGTNESIEAPHSSGDADYWKREWEKYEDANAIVDVDVRGWIYSPQSGPLNRKNRLILAVARRLSGVYALPTSPTVSRPSSQAPVDRVRLEDTPTSYEDEIAAKEAEKITRRGQLEAEAALRGSYSNSGRGRLGLDSPAGSRTSSPTRTHTNVSTDSEEYDPGRESLKKRQSWNEPANMSREEMAAANELLLARLKPFMSTPLAQSPITVFFFNDEKSASKTVTTDDSGHFNLRAALDFVPSQVRVLASDKLSATSDVIITESKGVSLISDIDDTIKHSAIANGAREIFKNTFIRDLSDLTIQGVKEWYTRLSSMGVKLHYVSNSPWQLYPLLLNYFKLAGLPLGSFHLKQYSGMLQGIFEPAAERKRGSINRLMRDFPDRKFVLVGDSGEADLEVYTDLVLDYPKRILGVFIRDVTTPPKKGFFDQSLSNSLPDSLISSKDGSRLSRSPDIIDDTNNKPAMPTRPKPEHKAMSMPAQEEDLIDLTDEPESKASRRPSHADDMRQLEHNGKLQPPTKPNKPSSLRNFSPQSTSPTNHDRMTASDTETQDSGKKKKKKPPPPPAPRRGAIAEQGKQTDSTVKPLSRPPFSSTRQNQTQPLLATSSAHKPAKPPMTRTDTSGSAGSRGEEGYVASARRQIATAYNALPAIRSSGPSRPADQTGISSENRPAPPPMRRGLSSYPAAAARWATGATGGDPAAGGDGGAPGGTYDKKLEIWKKRWARAEEIMKQRGVVLRSWRVGSDVMDECEQLVKKELEKSQSR</sequence>
<name>A0ABR0JR18_9EURO</name>
<feature type="region of interest" description="Disordered" evidence="1">
    <location>
        <begin position="325"/>
        <end position="383"/>
    </location>
</feature>
<dbReference type="PANTHER" id="PTHR28208:SF3">
    <property type="entry name" value="PHOSPHATIDATE PHOSPHATASE APP1"/>
    <property type="match status" value="1"/>
</dbReference>
<dbReference type="PANTHER" id="PTHR28208">
    <property type="entry name" value="PHOSPHATIDATE PHOSPHATASE APP1"/>
    <property type="match status" value="1"/>
</dbReference>
<dbReference type="Pfam" id="PF09949">
    <property type="entry name" value="APP1_cat"/>
    <property type="match status" value="1"/>
</dbReference>
<feature type="domain" description="Phosphatidate phosphatase APP1 catalytic" evidence="2">
    <location>
        <begin position="470"/>
        <end position="619"/>
    </location>
</feature>
<protein>
    <recommendedName>
        <fullName evidence="2">Phosphatidate phosphatase APP1 catalytic domain-containing protein</fullName>
    </recommendedName>
</protein>
<accession>A0ABR0JR18</accession>
<proteinExistence type="predicted"/>
<feature type="compositionally biased region" description="Polar residues" evidence="1">
    <location>
        <begin position="344"/>
        <end position="359"/>
    </location>
</feature>
<evidence type="ECO:0000256" key="1">
    <source>
        <dbReference type="SAM" id="MobiDB-lite"/>
    </source>
</evidence>
<feature type="region of interest" description="Disordered" evidence="1">
    <location>
        <begin position="691"/>
        <end position="836"/>
    </location>
</feature>
<feature type="compositionally biased region" description="Polar residues" evidence="1">
    <location>
        <begin position="777"/>
        <end position="809"/>
    </location>
</feature>
<feature type="compositionally biased region" description="Basic and acidic residues" evidence="1">
    <location>
        <begin position="693"/>
        <end position="714"/>
    </location>
</feature>
<feature type="region of interest" description="Disordered" evidence="1">
    <location>
        <begin position="848"/>
        <end position="913"/>
    </location>
</feature>
<feature type="compositionally biased region" description="Polar residues" evidence="1">
    <location>
        <begin position="723"/>
        <end position="739"/>
    </location>
</feature>